<accession>A0A9W7CS11</accession>
<name>A0A9W7CS11_9STRA</name>
<reference evidence="1" key="1">
    <citation type="submission" date="2023-04" db="EMBL/GenBank/DDBJ databases">
        <title>Phytophthora fragariaefolia NBRC 109709.</title>
        <authorList>
            <person name="Ichikawa N."/>
            <person name="Sato H."/>
            <person name="Tonouchi N."/>
        </authorList>
    </citation>
    <scope>NUCLEOTIDE SEQUENCE</scope>
    <source>
        <strain evidence="1">NBRC 109709</strain>
    </source>
</reference>
<dbReference type="AlphaFoldDB" id="A0A9W7CS11"/>
<evidence type="ECO:0000313" key="2">
    <source>
        <dbReference type="Proteomes" id="UP001165121"/>
    </source>
</evidence>
<sequence>MNSLSESPQAPQVPKHRVLHITFLEVMSPKPLGPIDVLRDDNYFLWEFNARMTLARKDLLNHIVLKSEEAERRSTVAWEAAGLKALAVLVKLLGPTYQSMVRESSSAIQAWETLRGVFVKQTCTTVCSYASSSTSLR</sequence>
<proteinExistence type="predicted"/>
<dbReference type="OrthoDB" id="98936at2759"/>
<evidence type="ECO:0000313" key="1">
    <source>
        <dbReference type="EMBL" id="GMF39254.1"/>
    </source>
</evidence>
<dbReference type="Proteomes" id="UP001165121">
    <property type="component" value="Unassembled WGS sequence"/>
</dbReference>
<dbReference type="EMBL" id="BSXT01001146">
    <property type="protein sequence ID" value="GMF39254.1"/>
    <property type="molecule type" value="Genomic_DNA"/>
</dbReference>
<gene>
    <name evidence="1" type="ORF">Pfra01_001159900</name>
</gene>
<comment type="caution">
    <text evidence="1">The sequence shown here is derived from an EMBL/GenBank/DDBJ whole genome shotgun (WGS) entry which is preliminary data.</text>
</comment>
<keyword evidence="2" id="KW-1185">Reference proteome</keyword>
<organism evidence="1 2">
    <name type="scientific">Phytophthora fragariaefolia</name>
    <dbReference type="NCBI Taxonomy" id="1490495"/>
    <lineage>
        <taxon>Eukaryota</taxon>
        <taxon>Sar</taxon>
        <taxon>Stramenopiles</taxon>
        <taxon>Oomycota</taxon>
        <taxon>Peronosporomycetes</taxon>
        <taxon>Peronosporales</taxon>
        <taxon>Peronosporaceae</taxon>
        <taxon>Phytophthora</taxon>
    </lineage>
</organism>
<dbReference type="Pfam" id="PF14223">
    <property type="entry name" value="Retrotran_gag_2"/>
    <property type="match status" value="1"/>
</dbReference>
<protein>
    <submittedName>
        <fullName evidence="1">Unnamed protein product</fullName>
    </submittedName>
</protein>